<protein>
    <submittedName>
        <fullName evidence="5">CHC2-type zinc finger protein</fullName>
    </submittedName>
</protein>
<keyword evidence="6" id="KW-1185">Reference proteome</keyword>
<accession>A0A3L9ZNS2</accession>
<feature type="domain" description="Zinc finger CHC2-type" evidence="4">
    <location>
        <begin position="37"/>
        <end position="99"/>
    </location>
</feature>
<dbReference type="GO" id="GO:0008270">
    <property type="term" value="F:zinc ion binding"/>
    <property type="evidence" value="ECO:0007669"/>
    <property type="project" value="UniProtKB-KW"/>
</dbReference>
<comment type="caution">
    <text evidence="5">The sequence shown here is derived from an EMBL/GenBank/DDBJ whole genome shotgun (WGS) entry which is preliminary data.</text>
</comment>
<organism evidence="5 6">
    <name type="scientific">Flavobacterium weaverense</name>
    <dbReference type="NCBI Taxonomy" id="271156"/>
    <lineage>
        <taxon>Bacteria</taxon>
        <taxon>Pseudomonadati</taxon>
        <taxon>Bacteroidota</taxon>
        <taxon>Flavobacteriia</taxon>
        <taxon>Flavobacteriales</taxon>
        <taxon>Flavobacteriaceae</taxon>
        <taxon>Flavobacterium</taxon>
    </lineage>
</organism>
<dbReference type="InterPro" id="IPR036977">
    <property type="entry name" value="DNA_primase_Znf_CHC2"/>
</dbReference>
<dbReference type="InterPro" id="IPR002694">
    <property type="entry name" value="Znf_CHC2"/>
</dbReference>
<dbReference type="Gene3D" id="3.40.1360.10">
    <property type="match status" value="1"/>
</dbReference>
<evidence type="ECO:0000256" key="1">
    <source>
        <dbReference type="ARBA" id="ARBA00022723"/>
    </source>
</evidence>
<evidence type="ECO:0000256" key="2">
    <source>
        <dbReference type="ARBA" id="ARBA00022771"/>
    </source>
</evidence>
<dbReference type="PANTHER" id="PTHR30313:SF2">
    <property type="entry name" value="DNA PRIMASE"/>
    <property type="match status" value="1"/>
</dbReference>
<keyword evidence="3" id="KW-0862">Zinc</keyword>
<gene>
    <name evidence="5" type="ORF">BC961_2671</name>
</gene>
<dbReference type="GO" id="GO:0005737">
    <property type="term" value="C:cytoplasm"/>
    <property type="evidence" value="ECO:0007669"/>
    <property type="project" value="TreeGrafter"/>
</dbReference>
<dbReference type="SUPFAM" id="SSF56731">
    <property type="entry name" value="DNA primase core"/>
    <property type="match status" value="1"/>
</dbReference>
<dbReference type="InterPro" id="IPR050219">
    <property type="entry name" value="DnaG_primase"/>
</dbReference>
<evidence type="ECO:0000313" key="5">
    <source>
        <dbReference type="EMBL" id="RMA73069.1"/>
    </source>
</evidence>
<dbReference type="GO" id="GO:0006269">
    <property type="term" value="P:DNA replication, synthesis of primer"/>
    <property type="evidence" value="ECO:0007669"/>
    <property type="project" value="TreeGrafter"/>
</dbReference>
<sequence length="303" mass="35405">MYVMNFSNNSFSIEQAKTIDLVNYLKSLGFEPEKIRYNDYSYLSPFRDEKEASFKINRRLNRWYDHGLGKGGNLIDFGIEYYKCSIPELLRNLSGNLSLQQPLISSLENSGQQEPKIKIVEVNTLTSYSLLRYLEQRTIPVEIAQQFCKEVHYSLNDNTYYGIGFKNDLGGYEIRNPYFKTTASPKGITTFENGSNEVVVFEGFFDYLSFKAMTKNLPKNSQDFVILNSVSFFERARPFMENHESIRLYFDRDETGQSYTKRALSLSTKYKDESTLYRNYKDLNDWSVNFGKSKKNNLRHKNS</sequence>
<reference evidence="5 6" key="1">
    <citation type="submission" date="2018-10" db="EMBL/GenBank/DDBJ databases">
        <title>Genomic Encyclopedia of Archaeal and Bacterial Type Strains, Phase II (KMG-II): from individual species to whole genera.</title>
        <authorList>
            <person name="Goeker M."/>
        </authorList>
    </citation>
    <scope>NUCLEOTIDE SEQUENCE [LARGE SCALE GENOMIC DNA]</scope>
    <source>
        <strain evidence="5 6">DSM 19727</strain>
    </source>
</reference>
<dbReference type="Proteomes" id="UP000280368">
    <property type="component" value="Unassembled WGS sequence"/>
</dbReference>
<evidence type="ECO:0000313" key="6">
    <source>
        <dbReference type="Proteomes" id="UP000280368"/>
    </source>
</evidence>
<keyword evidence="1" id="KW-0479">Metal-binding</keyword>
<dbReference type="AlphaFoldDB" id="A0A3L9ZNS2"/>
<dbReference type="EMBL" id="REFH01000011">
    <property type="protein sequence ID" value="RMA73069.1"/>
    <property type="molecule type" value="Genomic_DNA"/>
</dbReference>
<dbReference type="GO" id="GO:0003899">
    <property type="term" value="F:DNA-directed RNA polymerase activity"/>
    <property type="evidence" value="ECO:0007669"/>
    <property type="project" value="InterPro"/>
</dbReference>
<dbReference type="SUPFAM" id="SSF57783">
    <property type="entry name" value="Zinc beta-ribbon"/>
    <property type="match status" value="1"/>
</dbReference>
<dbReference type="Pfam" id="PF01807">
    <property type="entry name" value="Zn_ribbon_DnaG"/>
    <property type="match status" value="1"/>
</dbReference>
<dbReference type="PANTHER" id="PTHR30313">
    <property type="entry name" value="DNA PRIMASE"/>
    <property type="match status" value="1"/>
</dbReference>
<dbReference type="Pfam" id="PF13155">
    <property type="entry name" value="Toprim_2"/>
    <property type="match status" value="1"/>
</dbReference>
<name>A0A3L9ZNS2_9FLAO</name>
<dbReference type="Gene3D" id="3.90.580.10">
    <property type="entry name" value="Zinc finger, CHC2-type domain"/>
    <property type="match status" value="1"/>
</dbReference>
<proteinExistence type="predicted"/>
<dbReference type="GO" id="GO:0003677">
    <property type="term" value="F:DNA binding"/>
    <property type="evidence" value="ECO:0007669"/>
    <property type="project" value="InterPro"/>
</dbReference>
<evidence type="ECO:0000259" key="4">
    <source>
        <dbReference type="Pfam" id="PF01807"/>
    </source>
</evidence>
<evidence type="ECO:0000256" key="3">
    <source>
        <dbReference type="ARBA" id="ARBA00022833"/>
    </source>
</evidence>
<keyword evidence="2" id="KW-0863">Zinc-finger</keyword>